<evidence type="ECO:0000313" key="6">
    <source>
        <dbReference type="Proteomes" id="UP001059596"/>
    </source>
</evidence>
<protein>
    <recommendedName>
        <fullName evidence="4">EF-hand domain-containing protein</fullName>
    </recommendedName>
</protein>
<keyword evidence="3" id="KW-0106">Calcium</keyword>
<evidence type="ECO:0000256" key="1">
    <source>
        <dbReference type="ARBA" id="ARBA00022723"/>
    </source>
</evidence>
<dbReference type="Pfam" id="PF13202">
    <property type="entry name" value="EF-hand_5"/>
    <property type="match status" value="1"/>
</dbReference>
<feature type="domain" description="EF-hand" evidence="4">
    <location>
        <begin position="110"/>
        <end position="145"/>
    </location>
</feature>
<gene>
    <name evidence="5" type="ORF">M5D96_001945</name>
</gene>
<dbReference type="InterPro" id="IPR002048">
    <property type="entry name" value="EF_hand_dom"/>
</dbReference>
<proteinExistence type="predicted"/>
<dbReference type="InterPro" id="IPR018247">
    <property type="entry name" value="EF_Hand_1_Ca_BS"/>
</dbReference>
<reference evidence="5" key="1">
    <citation type="journal article" date="2023" name="Genome Biol. Evol.">
        <title>Long-read-based Genome Assembly of Drosophila gunungcola Reveals Fewer Chemosensory Genes in Flower-breeding Species.</title>
        <authorList>
            <person name="Negi A."/>
            <person name="Liao B.Y."/>
            <person name="Yeh S.D."/>
        </authorList>
    </citation>
    <scope>NUCLEOTIDE SEQUENCE</scope>
    <source>
        <strain evidence="5">Sukarami</strain>
    </source>
</reference>
<keyword evidence="1" id="KW-0479">Metal-binding</keyword>
<keyword evidence="6" id="KW-1185">Reference proteome</keyword>
<dbReference type="PROSITE" id="PS00018">
    <property type="entry name" value="EF_HAND_1"/>
    <property type="match status" value="2"/>
</dbReference>
<name>A0A9P9YZV2_9MUSC</name>
<dbReference type="PROSITE" id="PS50222">
    <property type="entry name" value="EF_HAND_2"/>
    <property type="match status" value="3"/>
</dbReference>
<evidence type="ECO:0000256" key="3">
    <source>
        <dbReference type="ARBA" id="ARBA00022837"/>
    </source>
</evidence>
<evidence type="ECO:0000313" key="5">
    <source>
        <dbReference type="EMBL" id="KAI8045758.1"/>
    </source>
</evidence>
<dbReference type="Gene3D" id="1.10.238.10">
    <property type="entry name" value="EF-hand"/>
    <property type="match status" value="2"/>
</dbReference>
<comment type="caution">
    <text evidence="5">The sequence shown here is derived from an EMBL/GenBank/DDBJ whole genome shotgun (WGS) entry which is preliminary data.</text>
</comment>
<dbReference type="EMBL" id="JAMKOV010000001">
    <property type="protein sequence ID" value="KAI8045758.1"/>
    <property type="molecule type" value="Genomic_DNA"/>
</dbReference>
<dbReference type="Pfam" id="PF13499">
    <property type="entry name" value="EF-hand_7"/>
    <property type="match status" value="1"/>
</dbReference>
<organism evidence="5 6">
    <name type="scientific">Drosophila gunungcola</name>
    <name type="common">fruit fly</name>
    <dbReference type="NCBI Taxonomy" id="103775"/>
    <lineage>
        <taxon>Eukaryota</taxon>
        <taxon>Metazoa</taxon>
        <taxon>Ecdysozoa</taxon>
        <taxon>Arthropoda</taxon>
        <taxon>Hexapoda</taxon>
        <taxon>Insecta</taxon>
        <taxon>Pterygota</taxon>
        <taxon>Neoptera</taxon>
        <taxon>Endopterygota</taxon>
        <taxon>Diptera</taxon>
        <taxon>Brachycera</taxon>
        <taxon>Muscomorpha</taxon>
        <taxon>Ephydroidea</taxon>
        <taxon>Drosophilidae</taxon>
        <taxon>Drosophila</taxon>
        <taxon>Sophophora</taxon>
    </lineage>
</organism>
<dbReference type="InterPro" id="IPR011992">
    <property type="entry name" value="EF-hand-dom_pair"/>
</dbReference>
<evidence type="ECO:0000259" key="4">
    <source>
        <dbReference type="PROSITE" id="PS50222"/>
    </source>
</evidence>
<dbReference type="AlphaFoldDB" id="A0A9P9YZV2"/>
<evidence type="ECO:0000256" key="2">
    <source>
        <dbReference type="ARBA" id="ARBA00022737"/>
    </source>
</evidence>
<sequence>MENLDSTIDSMENSRFSALYSGLIKEIAATSKMSTLDITCLLCVYYKFVKFNGPAAKQMRKSQFYQIYLVLFNVSNVQVIERTLLAITKDTRFVSPHAWIELFSLYTTDDLNVRMRFAFDVYDTKGTGVIDREQVGVACERFFSEGEDEDELIELKQDMTEFIMKKFDVDKDGVISFEDYSTVVSQQPILVEFLGWLFPSNEEKDLMAHFCKANGPNSKKMTKKQFYNIFLVLFNVANVQVIERTLLAITKDIKYVSPQAWIQLFDLYTTNDIKVRMKFAFEDMTEFLMKKFDLDKDGVISFEDYSTVVEQQPILVEFLGWLFPSKEDKNLMAHCINLQLNLN</sequence>
<dbReference type="SMART" id="SM00054">
    <property type="entry name" value="EFh"/>
    <property type="match status" value="3"/>
</dbReference>
<dbReference type="PANTHER" id="PTHR45942">
    <property type="entry name" value="PROTEIN PHOSPATASE 3 REGULATORY SUBUNIT B ALPHA ISOFORM TYPE 1"/>
    <property type="match status" value="1"/>
</dbReference>
<keyword evidence="2" id="KW-0677">Repeat</keyword>
<dbReference type="SUPFAM" id="SSF47473">
    <property type="entry name" value="EF-hand"/>
    <property type="match status" value="2"/>
</dbReference>
<dbReference type="GO" id="GO:0005509">
    <property type="term" value="F:calcium ion binding"/>
    <property type="evidence" value="ECO:0007669"/>
    <property type="project" value="InterPro"/>
</dbReference>
<dbReference type="CDD" id="cd00051">
    <property type="entry name" value="EFh"/>
    <property type="match status" value="1"/>
</dbReference>
<accession>A0A9P9YZV2</accession>
<dbReference type="Proteomes" id="UP001059596">
    <property type="component" value="Chromosome 3R"/>
</dbReference>
<feature type="domain" description="EF-hand" evidence="4">
    <location>
        <begin position="155"/>
        <end position="190"/>
    </location>
</feature>
<feature type="domain" description="EF-hand" evidence="4">
    <location>
        <begin position="280"/>
        <end position="315"/>
    </location>
</feature>